<reference evidence="2 3" key="1">
    <citation type="submission" date="2019-12" db="EMBL/GenBank/DDBJ databases">
        <title>Halomonas rutogse sp. nov. isolated from two lakes on Tibetan Plateau.</title>
        <authorList>
            <person name="Gao P."/>
        </authorList>
    </citation>
    <scope>NUCLEOTIDE SEQUENCE [LARGE SCALE GENOMIC DNA]</scope>
    <source>
        <strain evidence="2 3">ZH2S</strain>
    </source>
</reference>
<proteinExistence type="predicted"/>
<dbReference type="Pfam" id="PF20531">
    <property type="entry name" value="DUF6746"/>
    <property type="match status" value="1"/>
</dbReference>
<dbReference type="InterPro" id="IPR046634">
    <property type="entry name" value="DUF6746"/>
</dbReference>
<name>A0A7X3H476_9GAMM</name>
<feature type="chain" id="PRO_5030804124" evidence="1">
    <location>
        <begin position="21"/>
        <end position="128"/>
    </location>
</feature>
<feature type="signal peptide" evidence="1">
    <location>
        <begin position="1"/>
        <end position="20"/>
    </location>
</feature>
<comment type="caution">
    <text evidence="2">The sequence shown here is derived from an EMBL/GenBank/DDBJ whole genome shotgun (WGS) entry which is preliminary data.</text>
</comment>
<protein>
    <submittedName>
        <fullName evidence="2">Uncharacterized protein</fullName>
    </submittedName>
</protein>
<evidence type="ECO:0000256" key="1">
    <source>
        <dbReference type="SAM" id="SignalP"/>
    </source>
</evidence>
<evidence type="ECO:0000313" key="3">
    <source>
        <dbReference type="Proteomes" id="UP000437638"/>
    </source>
</evidence>
<sequence length="128" mass="14158">MKHIAFLMLAGLISSGVAMAHDHEDEHDRAEHFEGKQAETLEEAVANFSEGNQQLEELLASEELSSEQMGELHMLTYTLENALQKIAEEGESMAVSLEEVHLGSEMLDQERVATNGADYLEAARTLVE</sequence>
<accession>A0A7X3H476</accession>
<dbReference type="EMBL" id="WTKP01000012">
    <property type="protein sequence ID" value="MWJ29333.1"/>
    <property type="molecule type" value="Genomic_DNA"/>
</dbReference>
<keyword evidence="3" id="KW-1185">Reference proteome</keyword>
<organism evidence="2 3">
    <name type="scientific">Vreelandella zhuhanensis</name>
    <dbReference type="NCBI Taxonomy" id="2684210"/>
    <lineage>
        <taxon>Bacteria</taxon>
        <taxon>Pseudomonadati</taxon>
        <taxon>Pseudomonadota</taxon>
        <taxon>Gammaproteobacteria</taxon>
        <taxon>Oceanospirillales</taxon>
        <taxon>Halomonadaceae</taxon>
        <taxon>Vreelandella</taxon>
    </lineage>
</organism>
<evidence type="ECO:0000313" key="2">
    <source>
        <dbReference type="EMBL" id="MWJ29333.1"/>
    </source>
</evidence>
<keyword evidence="1" id="KW-0732">Signal</keyword>
<dbReference type="Proteomes" id="UP000437638">
    <property type="component" value="Unassembled WGS sequence"/>
</dbReference>
<dbReference type="RefSeq" id="WP_160419671.1">
    <property type="nucleotide sequence ID" value="NZ_WTKP01000012.1"/>
</dbReference>
<dbReference type="AlphaFoldDB" id="A0A7X3H476"/>
<gene>
    <name evidence="2" type="ORF">GPM19_14205</name>
</gene>